<dbReference type="Proteomes" id="UP001221217">
    <property type="component" value="Unassembled WGS sequence"/>
</dbReference>
<organism evidence="2 3">
    <name type="scientific">Candidatus Thalassospirochaeta sargassi</name>
    <dbReference type="NCBI Taxonomy" id="3119039"/>
    <lineage>
        <taxon>Bacteria</taxon>
        <taxon>Pseudomonadati</taxon>
        <taxon>Spirochaetota</taxon>
        <taxon>Spirochaetia</taxon>
        <taxon>Spirochaetales</taxon>
        <taxon>Spirochaetaceae</taxon>
        <taxon>Candidatus Thalassospirochaeta</taxon>
    </lineage>
</organism>
<evidence type="ECO:0000313" key="3">
    <source>
        <dbReference type="Proteomes" id="UP001221217"/>
    </source>
</evidence>
<dbReference type="AlphaFoldDB" id="A0AAJ1IDX8"/>
<dbReference type="EMBL" id="JAQQAL010000011">
    <property type="protein sequence ID" value="MDC7226028.1"/>
    <property type="molecule type" value="Genomic_DNA"/>
</dbReference>
<evidence type="ECO:0000313" key="2">
    <source>
        <dbReference type="EMBL" id="MDC7226028.1"/>
    </source>
</evidence>
<feature type="signal peptide" evidence="1">
    <location>
        <begin position="1"/>
        <end position="24"/>
    </location>
</feature>
<keyword evidence="1" id="KW-0732">Signal</keyword>
<proteinExistence type="predicted"/>
<feature type="chain" id="PRO_5042555511" description="Lipocalin-like domain-containing protein" evidence="1">
    <location>
        <begin position="25"/>
        <end position="152"/>
    </location>
</feature>
<dbReference type="PROSITE" id="PS51257">
    <property type="entry name" value="PROKAR_LIPOPROTEIN"/>
    <property type="match status" value="1"/>
</dbReference>
<reference evidence="2 3" key="1">
    <citation type="submission" date="2022-12" db="EMBL/GenBank/DDBJ databases">
        <title>Metagenome assembled genome from gulf of manar.</title>
        <authorList>
            <person name="Kohli P."/>
            <person name="Pk S."/>
            <person name="Venkata Ramana C."/>
            <person name="Sasikala C."/>
        </authorList>
    </citation>
    <scope>NUCLEOTIDE SEQUENCE [LARGE SCALE GENOMIC DNA]</scope>
    <source>
        <strain evidence="2">JB008</strain>
    </source>
</reference>
<evidence type="ECO:0008006" key="4">
    <source>
        <dbReference type="Google" id="ProtNLM"/>
    </source>
</evidence>
<protein>
    <recommendedName>
        <fullName evidence="4">Lipocalin-like domain-containing protein</fullName>
    </recommendedName>
</protein>
<evidence type="ECO:0000256" key="1">
    <source>
        <dbReference type="SAM" id="SignalP"/>
    </source>
</evidence>
<sequence>MKRNITIALILVTMASAFTSCSGAYLGVWSYVGSTDDQDRWIEFTEEGEFNYVIMEAPNFTDVEYYYYGTYTVSKKVITLECEKVSDGSQSEEDDDINLYEWTETDEEIEITYAKSGSNLVLTFEDGSEITLTEAEDNVFSDTRSIAEFFGI</sequence>
<gene>
    <name evidence="2" type="ORF">PQJ61_04605</name>
</gene>
<comment type="caution">
    <text evidence="2">The sequence shown here is derived from an EMBL/GenBank/DDBJ whole genome shotgun (WGS) entry which is preliminary data.</text>
</comment>
<accession>A0AAJ1IDX8</accession>
<name>A0AAJ1IDX8_9SPIO</name>